<keyword evidence="3" id="KW-1185">Reference proteome</keyword>
<reference evidence="2 3" key="1">
    <citation type="submission" date="2022-04" db="EMBL/GenBank/DDBJ databases">
        <title>Diverse halophilic archaea isolated from saline environments.</title>
        <authorList>
            <person name="Cui H.-L."/>
        </authorList>
    </citation>
    <scope>NUCLEOTIDE SEQUENCE [LARGE SCALE GENOMIC DNA]</scope>
    <source>
        <strain evidence="2 3">XZYJT49</strain>
        <plasmid evidence="2 3">unnamed1</plasmid>
    </source>
</reference>
<dbReference type="KEGG" id="halx:M0R89_19610"/>
<dbReference type="AlphaFoldDB" id="A0A8U0HZQ0"/>
<feature type="transmembrane region" description="Helical" evidence="1">
    <location>
        <begin position="12"/>
        <end position="29"/>
    </location>
</feature>
<dbReference type="GeneID" id="72187455"/>
<dbReference type="EMBL" id="CP096660">
    <property type="protein sequence ID" value="UPV76369.1"/>
    <property type="molecule type" value="Genomic_DNA"/>
</dbReference>
<keyword evidence="1" id="KW-0812">Transmembrane</keyword>
<evidence type="ECO:0000313" key="3">
    <source>
        <dbReference type="Proteomes" id="UP000830729"/>
    </source>
</evidence>
<keyword evidence="1" id="KW-0472">Membrane</keyword>
<geneLocation type="plasmid" evidence="2 3">
    <name>unnamed1</name>
</geneLocation>
<name>A0A8U0HZQ0_9EURY</name>
<dbReference type="Proteomes" id="UP000830729">
    <property type="component" value="Plasmid unnamed1"/>
</dbReference>
<dbReference type="RefSeq" id="WP_248652402.1">
    <property type="nucleotide sequence ID" value="NZ_CP096660.1"/>
</dbReference>
<accession>A0A8U0HZQ0</accession>
<sequence>MASTWRQLLPQFLAMLLLYFVFVAVLGAVGVEGFVPRIVVALVVAFGYPAVLRRMGRAPPAWERQ</sequence>
<feature type="transmembrane region" description="Helical" evidence="1">
    <location>
        <begin position="35"/>
        <end position="52"/>
    </location>
</feature>
<keyword evidence="2" id="KW-0614">Plasmid</keyword>
<protein>
    <submittedName>
        <fullName evidence="2">Uncharacterized protein</fullName>
    </submittedName>
</protein>
<gene>
    <name evidence="2" type="ORF">M0R89_19610</name>
</gene>
<proteinExistence type="predicted"/>
<evidence type="ECO:0000256" key="1">
    <source>
        <dbReference type="SAM" id="Phobius"/>
    </source>
</evidence>
<evidence type="ECO:0000313" key="2">
    <source>
        <dbReference type="EMBL" id="UPV76369.1"/>
    </source>
</evidence>
<organism evidence="2 3">
    <name type="scientific">Halorussus limi</name>
    <dbReference type="NCBI Taxonomy" id="2938695"/>
    <lineage>
        <taxon>Archaea</taxon>
        <taxon>Methanobacteriati</taxon>
        <taxon>Methanobacteriota</taxon>
        <taxon>Stenosarchaea group</taxon>
        <taxon>Halobacteria</taxon>
        <taxon>Halobacteriales</taxon>
        <taxon>Haladaptataceae</taxon>
        <taxon>Halorussus</taxon>
    </lineage>
</organism>
<keyword evidence="1" id="KW-1133">Transmembrane helix</keyword>